<dbReference type="KEGG" id="rhoz:GXP67_04580"/>
<dbReference type="Proteomes" id="UP000480178">
    <property type="component" value="Chromosome"/>
</dbReference>
<evidence type="ECO:0008006" key="3">
    <source>
        <dbReference type="Google" id="ProtNLM"/>
    </source>
</evidence>
<gene>
    <name evidence="1" type="ORF">GXP67_04580</name>
</gene>
<name>A0A6C0GDD3_9BACT</name>
<dbReference type="EMBL" id="CP048222">
    <property type="protein sequence ID" value="QHT65996.1"/>
    <property type="molecule type" value="Genomic_DNA"/>
</dbReference>
<dbReference type="AlphaFoldDB" id="A0A6C0GDD3"/>
<organism evidence="1 2">
    <name type="scientific">Rhodocytophaga rosea</name>
    <dbReference type="NCBI Taxonomy" id="2704465"/>
    <lineage>
        <taxon>Bacteria</taxon>
        <taxon>Pseudomonadati</taxon>
        <taxon>Bacteroidota</taxon>
        <taxon>Cytophagia</taxon>
        <taxon>Cytophagales</taxon>
        <taxon>Rhodocytophagaceae</taxon>
        <taxon>Rhodocytophaga</taxon>
    </lineage>
</organism>
<accession>A0A6C0GDD3</accession>
<keyword evidence="2" id="KW-1185">Reference proteome</keyword>
<dbReference type="RefSeq" id="WP_162442069.1">
    <property type="nucleotide sequence ID" value="NZ_CP048222.1"/>
</dbReference>
<evidence type="ECO:0000313" key="2">
    <source>
        <dbReference type="Proteomes" id="UP000480178"/>
    </source>
</evidence>
<reference evidence="1 2" key="1">
    <citation type="submission" date="2020-01" db="EMBL/GenBank/DDBJ databases">
        <authorList>
            <person name="Kim M.K."/>
        </authorList>
    </citation>
    <scope>NUCLEOTIDE SEQUENCE [LARGE SCALE GENOMIC DNA]</scope>
    <source>
        <strain evidence="1 2">172606-1</strain>
    </source>
</reference>
<sequence length="158" mass="18138">MKDHTPLSTFSVDRVRSFQLNKLTFDFLVNIGLPNECAPFLSFFEDSDEIYKGIFKLSDVYGFLKDIQEENSNYSFDQYIIIGSDVSGNPIAINTKKDCIIEWLDHEDLFSAQFMNSSIQQMGECIVVYKKFVESVILENGESAILDSNFDDVHFDEL</sequence>
<protein>
    <recommendedName>
        <fullName evidence="3">SMI1/KNR4 family protein</fullName>
    </recommendedName>
</protein>
<proteinExistence type="predicted"/>
<evidence type="ECO:0000313" key="1">
    <source>
        <dbReference type="EMBL" id="QHT65996.1"/>
    </source>
</evidence>